<dbReference type="PANTHER" id="PTHR11647">
    <property type="entry name" value="HYDRANTOINASE/DIHYDROPYRIMIDINASE FAMILY MEMBER"/>
    <property type="match status" value="1"/>
</dbReference>
<dbReference type="GO" id="GO:0016812">
    <property type="term" value="F:hydrolase activity, acting on carbon-nitrogen (but not peptide) bonds, in cyclic amides"/>
    <property type="evidence" value="ECO:0007669"/>
    <property type="project" value="TreeGrafter"/>
</dbReference>
<reference evidence="2 3" key="1">
    <citation type="submission" date="2018-11" db="EMBL/GenBank/DDBJ databases">
        <authorList>
            <consortium name="Pathogen Informatics"/>
        </authorList>
    </citation>
    <scope>NUCLEOTIDE SEQUENCE [LARGE SCALE GENOMIC DNA]</scope>
</reference>
<dbReference type="OrthoDB" id="10258955at2759"/>
<organism evidence="2 3">
    <name type="scientific">Dibothriocephalus latus</name>
    <name type="common">Fish tapeworm</name>
    <name type="synonym">Diphyllobothrium latum</name>
    <dbReference type="NCBI Taxonomy" id="60516"/>
    <lineage>
        <taxon>Eukaryota</taxon>
        <taxon>Metazoa</taxon>
        <taxon>Spiralia</taxon>
        <taxon>Lophotrochozoa</taxon>
        <taxon>Platyhelminthes</taxon>
        <taxon>Cestoda</taxon>
        <taxon>Eucestoda</taxon>
        <taxon>Diphyllobothriidea</taxon>
        <taxon>Diphyllobothriidae</taxon>
        <taxon>Dibothriocephalus</taxon>
    </lineage>
</organism>
<dbReference type="GO" id="GO:0005829">
    <property type="term" value="C:cytosol"/>
    <property type="evidence" value="ECO:0007669"/>
    <property type="project" value="TreeGrafter"/>
</dbReference>
<dbReference type="InterPro" id="IPR032466">
    <property type="entry name" value="Metal_Hydrolase"/>
</dbReference>
<dbReference type="SUPFAM" id="SSF51338">
    <property type="entry name" value="Composite domain of metallo-dependent hydrolases"/>
    <property type="match status" value="1"/>
</dbReference>
<name>A0A3P7R3W8_DIBLA</name>
<accession>A0A3P7R3W8</accession>
<sequence length="127" mass="13831">MYEADILVEDGVITKLEKDISPPEGAEVIDAQGKLIFPGGVDCDCRLLNPSDEIPVADNFKSASLAALCGGTTTIGEFISTCIFSLNAFTRPFVWCLFWLPGLTQFSLLDCLETMSSMGKLLNLYLK</sequence>
<dbReference type="InterPro" id="IPR011059">
    <property type="entry name" value="Metal-dep_hydrolase_composite"/>
</dbReference>
<protein>
    <submittedName>
        <fullName evidence="2">Uncharacterized protein</fullName>
    </submittedName>
</protein>
<proteinExistence type="inferred from homology"/>
<evidence type="ECO:0000313" key="2">
    <source>
        <dbReference type="EMBL" id="VDN35919.1"/>
    </source>
</evidence>
<dbReference type="SUPFAM" id="SSF51556">
    <property type="entry name" value="Metallo-dependent hydrolases"/>
    <property type="match status" value="1"/>
</dbReference>
<dbReference type="Proteomes" id="UP000281553">
    <property type="component" value="Unassembled WGS sequence"/>
</dbReference>
<gene>
    <name evidence="2" type="ORF">DILT_LOCUS16893</name>
</gene>
<keyword evidence="3" id="KW-1185">Reference proteome</keyword>
<dbReference type="Gene3D" id="2.30.40.10">
    <property type="entry name" value="Urease, subunit C, domain 1"/>
    <property type="match status" value="1"/>
</dbReference>
<comment type="similarity">
    <text evidence="1">Belongs to the metallo-dependent hydrolases superfamily. Hydantoinase/dihydropyrimidinase family.</text>
</comment>
<evidence type="ECO:0000256" key="1">
    <source>
        <dbReference type="ARBA" id="ARBA00008829"/>
    </source>
</evidence>
<dbReference type="AlphaFoldDB" id="A0A3P7R3W8"/>
<evidence type="ECO:0000313" key="3">
    <source>
        <dbReference type="Proteomes" id="UP000281553"/>
    </source>
</evidence>
<dbReference type="EMBL" id="UYRU01087932">
    <property type="protein sequence ID" value="VDN35919.1"/>
    <property type="molecule type" value="Genomic_DNA"/>
</dbReference>
<dbReference type="InterPro" id="IPR050378">
    <property type="entry name" value="Metallo-dep_Hydrolases_sf"/>
</dbReference>
<dbReference type="PANTHER" id="PTHR11647:SF1">
    <property type="entry name" value="COLLAPSIN RESPONSE MEDIATOR PROTEIN"/>
    <property type="match status" value="1"/>
</dbReference>
<dbReference type="Gene3D" id="3.20.20.140">
    <property type="entry name" value="Metal-dependent hydrolases"/>
    <property type="match status" value="1"/>
</dbReference>